<comment type="caution">
    <text evidence="4">The sequence shown here is derived from an EMBL/GenBank/DDBJ whole genome shotgun (WGS) entry which is preliminary data.</text>
</comment>
<dbReference type="PANTHER" id="PTHR30160:SF1">
    <property type="entry name" value="LIPOPOLYSACCHARIDE 1,2-N-ACETYLGLUCOSAMINETRANSFERASE-RELATED"/>
    <property type="match status" value="1"/>
</dbReference>
<evidence type="ECO:0008006" key="6">
    <source>
        <dbReference type="Google" id="ProtNLM"/>
    </source>
</evidence>
<evidence type="ECO:0000256" key="1">
    <source>
        <dbReference type="ARBA" id="ARBA00022676"/>
    </source>
</evidence>
<keyword evidence="1" id="KW-0328">Glycosyltransferase</keyword>
<dbReference type="Pfam" id="PF01075">
    <property type="entry name" value="Glyco_transf_9"/>
    <property type="match status" value="1"/>
</dbReference>
<keyword evidence="3" id="KW-0472">Membrane</keyword>
<protein>
    <recommendedName>
        <fullName evidence="6">Glycosyltransferase family 9 protein</fullName>
    </recommendedName>
</protein>
<evidence type="ECO:0000256" key="3">
    <source>
        <dbReference type="SAM" id="Phobius"/>
    </source>
</evidence>
<dbReference type="AlphaFoldDB" id="A0A9X5BE70"/>
<keyword evidence="3" id="KW-0812">Transmembrane</keyword>
<dbReference type="EMBL" id="QZDT01000005">
    <property type="protein sequence ID" value="NBJ92060.1"/>
    <property type="molecule type" value="Genomic_DNA"/>
</dbReference>
<dbReference type="GO" id="GO:0009244">
    <property type="term" value="P:lipopolysaccharide core region biosynthetic process"/>
    <property type="evidence" value="ECO:0007669"/>
    <property type="project" value="TreeGrafter"/>
</dbReference>
<reference evidence="4" key="1">
    <citation type="submission" date="2018-09" db="EMBL/GenBank/DDBJ databases">
        <title>Murine metabolic-syndrome-specific gut microbial biobank.</title>
        <authorList>
            <person name="Liu C."/>
        </authorList>
    </citation>
    <scope>NUCLEOTIDE SEQUENCE</scope>
    <source>
        <strain evidence="4">D42-62</strain>
    </source>
</reference>
<organism evidence="4 5">
    <name type="scientific">Parablautia muri</name>
    <dbReference type="NCBI Taxonomy" id="2320879"/>
    <lineage>
        <taxon>Bacteria</taxon>
        <taxon>Bacillati</taxon>
        <taxon>Bacillota</taxon>
        <taxon>Clostridia</taxon>
        <taxon>Lachnospirales</taxon>
        <taxon>Lachnospiraceae</taxon>
        <taxon>Parablautia</taxon>
    </lineage>
</organism>
<proteinExistence type="predicted"/>
<dbReference type="InterPro" id="IPR051199">
    <property type="entry name" value="LPS_LOS_Heptosyltrfase"/>
</dbReference>
<evidence type="ECO:0000256" key="2">
    <source>
        <dbReference type="ARBA" id="ARBA00022679"/>
    </source>
</evidence>
<dbReference type="InterPro" id="IPR002201">
    <property type="entry name" value="Glyco_trans_9"/>
</dbReference>
<feature type="transmembrane region" description="Helical" evidence="3">
    <location>
        <begin position="20"/>
        <end position="36"/>
    </location>
</feature>
<feature type="transmembrane region" description="Helical" evidence="3">
    <location>
        <begin position="56"/>
        <end position="78"/>
    </location>
</feature>
<dbReference type="CDD" id="cd03789">
    <property type="entry name" value="GT9_LPS_heptosyltransferase"/>
    <property type="match status" value="1"/>
</dbReference>
<keyword evidence="5" id="KW-1185">Reference proteome</keyword>
<dbReference type="Proteomes" id="UP001154420">
    <property type="component" value="Unassembled WGS sequence"/>
</dbReference>
<accession>A0A9X5BE70</accession>
<dbReference type="Gene3D" id="3.40.50.2000">
    <property type="entry name" value="Glycogen Phosphorylase B"/>
    <property type="match status" value="2"/>
</dbReference>
<dbReference type="PANTHER" id="PTHR30160">
    <property type="entry name" value="TETRAACYLDISACCHARIDE 4'-KINASE-RELATED"/>
    <property type="match status" value="1"/>
</dbReference>
<keyword evidence="2" id="KW-0808">Transferase</keyword>
<dbReference type="SUPFAM" id="SSF53756">
    <property type="entry name" value="UDP-Glycosyltransferase/glycogen phosphorylase"/>
    <property type="match status" value="1"/>
</dbReference>
<evidence type="ECO:0000313" key="5">
    <source>
        <dbReference type="Proteomes" id="UP001154420"/>
    </source>
</evidence>
<keyword evidence="3" id="KW-1133">Transmembrane helix</keyword>
<sequence length="402" mass="46978">MSLFHRIVQLMLRVPALQKIRIFFYFYDTFLLRFIPKPKRKNKKQENLERPEKKKVLVVFTHALGDAVIFYGSISYIFQLYPKEEYEVFLTCHKEYEELFKSQFHGIVPIDYRRANISLKYRITFLKRMRGEYYDIAIDPIGCEECSPNVYVMNAVCADKKIGILPKQDKKYQCPKWIRNNIYDVLLEEGKNVHKTKHYAKVWSVLANQDFKPLIAQLPVGKTKLLPAHFFVVYPSASIPVKRWPAERFGKIAQRIYQEKKWHLVVCGTEQDREVTEQFLNFAADIPVCNLLGKTTVLELVEVIGRSQMVLTNDTSIYHIAVGTGRKTCVVSGGYVYDLFLNYLSIGYELKSDIRIAIHKRSCMNCSNECIYKVETVYPCVLENTVEEVWEKVSLLISEKEE</sequence>
<dbReference type="GO" id="GO:0008713">
    <property type="term" value="F:ADP-heptose-lipopolysaccharide heptosyltransferase activity"/>
    <property type="evidence" value="ECO:0007669"/>
    <property type="project" value="TreeGrafter"/>
</dbReference>
<dbReference type="GO" id="GO:0005829">
    <property type="term" value="C:cytosol"/>
    <property type="evidence" value="ECO:0007669"/>
    <property type="project" value="TreeGrafter"/>
</dbReference>
<name>A0A9X5BE70_9FIRM</name>
<evidence type="ECO:0000313" key="4">
    <source>
        <dbReference type="EMBL" id="NBJ92060.1"/>
    </source>
</evidence>
<gene>
    <name evidence="4" type="ORF">D5281_05515</name>
</gene>